<reference evidence="8 9" key="1">
    <citation type="journal article" date="2021" name="ISME Commun">
        <title>Automated analysis of genomic sequences facilitates high-throughput and comprehensive description of bacteria.</title>
        <authorList>
            <person name="Hitch T.C.A."/>
        </authorList>
    </citation>
    <scope>NUCLEOTIDE SEQUENCE [LARGE SCALE GENOMIC DNA]</scope>
    <source>
        <strain evidence="8 9">H2_18</strain>
    </source>
</reference>
<dbReference type="InterPro" id="IPR013324">
    <property type="entry name" value="RNA_pol_sigma_r3/r4-like"/>
</dbReference>
<feature type="domain" description="RNA polymerase sigma-70 region 3" evidence="5">
    <location>
        <begin position="101"/>
        <end position="173"/>
    </location>
</feature>
<keyword evidence="9" id="KW-1185">Reference proteome</keyword>
<keyword evidence="1" id="KW-0805">Transcription regulation</keyword>
<sequence>MTNEQLVALIQAHENVVGNMLTLWEQNQGVIWKIAVKYSHYAEMDDLKQESYIALHEAVRHYEPKKEILFINYAAFWIKQRIRRYIDNCCSVVRIPVGAREAVRRYKNICSEYYKYYGAEPSESELCAFLGVNQKELRRVQENARKGQIQSLSAPIGADNEEMTLEDTVASGEDLEEDCTSRLDWENMKRELWIAVDSLPADQAQTIRCRYMDGMTLKETGEKQGISINRVSDINNKALKALKLPRRSRKFRAYYEQYLSAAPIHHTSMQSFRQTWTSDVEREALRWAEKELGYI</sequence>
<dbReference type="Gene3D" id="1.20.140.160">
    <property type="match status" value="1"/>
</dbReference>
<evidence type="ECO:0000256" key="1">
    <source>
        <dbReference type="ARBA" id="ARBA00023015"/>
    </source>
</evidence>
<dbReference type="InterPro" id="IPR000943">
    <property type="entry name" value="RNA_pol_sigma70"/>
</dbReference>
<dbReference type="InterPro" id="IPR007627">
    <property type="entry name" value="RNA_pol_sigma70_r2"/>
</dbReference>
<keyword evidence="4" id="KW-0804">Transcription</keyword>
<dbReference type="InterPro" id="IPR050239">
    <property type="entry name" value="Sigma-70_RNA_pol_init_factors"/>
</dbReference>
<dbReference type="EMBL" id="JAOQJX010000011">
    <property type="protein sequence ID" value="MCU6747692.1"/>
    <property type="molecule type" value="Genomic_DNA"/>
</dbReference>
<feature type="domain" description="RNA polymerase sigma-70 region 2" evidence="6">
    <location>
        <begin position="23"/>
        <end position="86"/>
    </location>
</feature>
<dbReference type="CDD" id="cd06171">
    <property type="entry name" value="Sigma70_r4"/>
    <property type="match status" value="1"/>
</dbReference>
<dbReference type="NCBIfam" id="TIGR02937">
    <property type="entry name" value="sigma70-ECF"/>
    <property type="match status" value="1"/>
</dbReference>
<evidence type="ECO:0000256" key="4">
    <source>
        <dbReference type="ARBA" id="ARBA00023163"/>
    </source>
</evidence>
<comment type="caution">
    <text evidence="8">The sequence shown here is derived from an EMBL/GenBank/DDBJ whole genome shotgun (WGS) entry which is preliminary data.</text>
</comment>
<dbReference type="InterPro" id="IPR007624">
    <property type="entry name" value="RNA_pol_sigma70_r3"/>
</dbReference>
<dbReference type="Pfam" id="PF04539">
    <property type="entry name" value="Sigma70_r3"/>
    <property type="match status" value="1"/>
</dbReference>
<dbReference type="SUPFAM" id="SSF88659">
    <property type="entry name" value="Sigma3 and sigma4 domains of RNA polymerase sigma factors"/>
    <property type="match status" value="2"/>
</dbReference>
<gene>
    <name evidence="8" type="ORF">OCV51_08520</name>
</gene>
<dbReference type="PANTHER" id="PTHR30603">
    <property type="entry name" value="RNA POLYMERASE SIGMA FACTOR RPO"/>
    <property type="match status" value="1"/>
</dbReference>
<evidence type="ECO:0000259" key="7">
    <source>
        <dbReference type="Pfam" id="PF04545"/>
    </source>
</evidence>
<evidence type="ECO:0000256" key="2">
    <source>
        <dbReference type="ARBA" id="ARBA00023082"/>
    </source>
</evidence>
<dbReference type="RefSeq" id="WP_267304080.1">
    <property type="nucleotide sequence ID" value="NZ_JAOQJX010000011.1"/>
</dbReference>
<dbReference type="Gene3D" id="1.20.120.1810">
    <property type="match status" value="1"/>
</dbReference>
<evidence type="ECO:0000256" key="3">
    <source>
        <dbReference type="ARBA" id="ARBA00023125"/>
    </source>
</evidence>
<evidence type="ECO:0000259" key="5">
    <source>
        <dbReference type="Pfam" id="PF04539"/>
    </source>
</evidence>
<dbReference type="InterPro" id="IPR013325">
    <property type="entry name" value="RNA_pol_sigma_r2"/>
</dbReference>
<evidence type="ECO:0000313" key="8">
    <source>
        <dbReference type="EMBL" id="MCU6747692.1"/>
    </source>
</evidence>
<evidence type="ECO:0000259" key="6">
    <source>
        <dbReference type="Pfam" id="PF04542"/>
    </source>
</evidence>
<dbReference type="Proteomes" id="UP001652394">
    <property type="component" value="Unassembled WGS sequence"/>
</dbReference>
<dbReference type="InterPro" id="IPR007630">
    <property type="entry name" value="RNA_pol_sigma70_r4"/>
</dbReference>
<protein>
    <submittedName>
        <fullName evidence="8">Sigma-70 family RNA polymerase sigma factor</fullName>
    </submittedName>
</protein>
<accession>A0ABT2TBP3</accession>
<dbReference type="SUPFAM" id="SSF88946">
    <property type="entry name" value="Sigma2 domain of RNA polymerase sigma factors"/>
    <property type="match status" value="1"/>
</dbReference>
<dbReference type="Pfam" id="PF04542">
    <property type="entry name" value="Sigma70_r2"/>
    <property type="match status" value="1"/>
</dbReference>
<proteinExistence type="predicted"/>
<dbReference type="PANTHER" id="PTHR30603:SF47">
    <property type="entry name" value="RNA POLYMERASE SIGMA FACTOR SIGD, CHLOROPLASTIC"/>
    <property type="match status" value="1"/>
</dbReference>
<name>A0ABT2TBP3_9FIRM</name>
<dbReference type="InterPro" id="IPR014284">
    <property type="entry name" value="RNA_pol_sigma-70_dom"/>
</dbReference>
<keyword evidence="2" id="KW-0731">Sigma factor</keyword>
<feature type="domain" description="RNA polymerase sigma-70 region 4" evidence="7">
    <location>
        <begin position="195"/>
        <end position="243"/>
    </location>
</feature>
<keyword evidence="3" id="KW-0238">DNA-binding</keyword>
<dbReference type="Pfam" id="PF04545">
    <property type="entry name" value="Sigma70_r4"/>
    <property type="match status" value="1"/>
</dbReference>
<evidence type="ECO:0000313" key="9">
    <source>
        <dbReference type="Proteomes" id="UP001652394"/>
    </source>
</evidence>
<organism evidence="8 9">
    <name type="scientific">Faecalicatena acetigenes</name>
    <dbReference type="NCBI Taxonomy" id="2981790"/>
    <lineage>
        <taxon>Bacteria</taxon>
        <taxon>Bacillati</taxon>
        <taxon>Bacillota</taxon>
        <taxon>Clostridia</taxon>
        <taxon>Lachnospirales</taxon>
        <taxon>Lachnospiraceae</taxon>
        <taxon>Faecalicatena</taxon>
    </lineage>
</organism>
<dbReference type="PRINTS" id="PR00046">
    <property type="entry name" value="SIGMA70FCT"/>
</dbReference>